<sequence>MKYSNLPVLQICTVFLLGSWIGFFEIGLDFSLYITLSLVIFLLFLMSFFVARRFPATKLLFTAVSLLFLMSIGFLNTKIHLPKHQDSHYSKLIRIDSTLQNAVVFQGHIIKALKSSAFKDKFEFQIQSINSKPYEGKVLLQISKRLDSDVSANSMVLGFGQMQAFKDPQNPQQFNYKDYMATQQMSHFINTEYNHLLIEKEAGFSFLAFGEKIRSTIQNSLQKHDFSKAQLDIIQALLLGQKQDIDPETYNQFSKAGVVHILAVSGLHVGIILLILQFVTKGLLSFRYGRVLRNILVLIGIWGFATLAGYTPSVLRAAVMFSFLSIALNYRRKTSAINTLALSAVFLIMINPYLIFQVGFQLSYMAVISIVILQPRLSKLYSPRYYLDKKVWDISCVTITAQLGVLPLSLYYFHQFPGLFLVSNLIILPGLGLLLGGGIIIIALSLLDLLPETLVSIYASSLDALLWVVDWIASQESLIINDIYFTKTILISSLVLFFSLILWDSKQKFRSYFILNLSLVALLLYIYIENRDQIQQEEIVIFQTYRESQLGVLKGSHLTLFTDQSQNIESPELTYHLKNYKTLKGIERIDFLELKSSYEINPSEILVVLDSIPVYPKENFRPTYILLKNSPNLNFDRLLHDLKPKQVIADGSNYKTDIERWRNSAQLLDIHFHSTWEDGAYVFPENYSLKVLSNLDW</sequence>
<keyword evidence="3 6" id="KW-0812">Transmembrane</keyword>
<feature type="transmembrane region" description="Helical" evidence="6">
    <location>
        <begin position="342"/>
        <end position="372"/>
    </location>
</feature>
<dbReference type="STRING" id="1189619.pgond44_13077"/>
<protein>
    <submittedName>
        <fullName evidence="9">DNA translocating competence protein</fullName>
    </submittedName>
</protein>
<dbReference type="Pfam" id="PF03772">
    <property type="entry name" value="Competence"/>
    <property type="match status" value="1"/>
</dbReference>
<evidence type="ECO:0000256" key="6">
    <source>
        <dbReference type="SAM" id="Phobius"/>
    </source>
</evidence>
<feature type="transmembrane region" description="Helical" evidence="6">
    <location>
        <begin position="509"/>
        <end position="528"/>
    </location>
</feature>
<feature type="transmembrane region" description="Helical" evidence="6">
    <location>
        <begin position="392"/>
        <end position="413"/>
    </location>
</feature>
<gene>
    <name evidence="9" type="ORF">pgond44_13077</name>
</gene>
<evidence type="ECO:0000256" key="4">
    <source>
        <dbReference type="ARBA" id="ARBA00022989"/>
    </source>
</evidence>
<dbReference type="PATRIC" id="fig|1189619.4.peg.2698"/>
<reference evidence="9 10" key="1">
    <citation type="journal article" date="2014" name="Genome Biol. Evol.">
        <title>Extensive gene acquisition in the extremely psychrophilic bacterial species Psychroflexus torquis and the link to sea-ice ecosystem specialism.</title>
        <authorList>
            <person name="Feng S."/>
            <person name="Powell S.M."/>
            <person name="Wilson R."/>
            <person name="Bowman J.P."/>
        </authorList>
    </citation>
    <scope>NUCLEOTIDE SEQUENCE [LARGE SCALE GENOMIC DNA]</scope>
    <source>
        <strain evidence="9 10">ACAM 44</strain>
    </source>
</reference>
<keyword evidence="4 6" id="KW-1133">Transmembrane helix</keyword>
<comment type="caution">
    <text evidence="9">The sequence shown here is derived from an EMBL/GenBank/DDBJ whole genome shotgun (WGS) entry which is preliminary data.</text>
</comment>
<evidence type="ECO:0000313" key="9">
    <source>
        <dbReference type="EMBL" id="EMY80122.1"/>
    </source>
</evidence>
<evidence type="ECO:0000259" key="8">
    <source>
        <dbReference type="Pfam" id="PF13567"/>
    </source>
</evidence>
<keyword evidence="2" id="KW-1003">Cell membrane</keyword>
<evidence type="ECO:0000256" key="1">
    <source>
        <dbReference type="ARBA" id="ARBA00004651"/>
    </source>
</evidence>
<feature type="transmembrane region" description="Helical" evidence="6">
    <location>
        <begin position="291"/>
        <end position="308"/>
    </location>
</feature>
<dbReference type="eggNOG" id="COG0658">
    <property type="taxonomic scope" value="Bacteria"/>
</dbReference>
<dbReference type="PANTHER" id="PTHR30619:SF1">
    <property type="entry name" value="RECOMBINATION PROTEIN 2"/>
    <property type="match status" value="1"/>
</dbReference>
<comment type="subcellular location">
    <subcellularLocation>
        <location evidence="1">Cell membrane</location>
        <topology evidence="1">Multi-pass membrane protein</topology>
    </subcellularLocation>
</comment>
<feature type="domain" description="ComEC/Rec2-related protein" evidence="7">
    <location>
        <begin position="237"/>
        <end position="503"/>
    </location>
</feature>
<feature type="transmembrane region" description="Helical" evidence="6">
    <location>
        <begin position="30"/>
        <end position="51"/>
    </location>
</feature>
<evidence type="ECO:0000256" key="2">
    <source>
        <dbReference type="ARBA" id="ARBA00022475"/>
    </source>
</evidence>
<dbReference type="NCBIfam" id="TIGR00360">
    <property type="entry name" value="ComEC_N-term"/>
    <property type="match status" value="1"/>
</dbReference>
<dbReference type="Pfam" id="PF13567">
    <property type="entry name" value="DUF4131"/>
    <property type="match status" value="1"/>
</dbReference>
<dbReference type="GO" id="GO:0005886">
    <property type="term" value="C:plasma membrane"/>
    <property type="evidence" value="ECO:0007669"/>
    <property type="project" value="UniProtKB-SubCell"/>
</dbReference>
<dbReference type="InterPro" id="IPR004477">
    <property type="entry name" value="ComEC_N"/>
</dbReference>
<dbReference type="InterPro" id="IPR025405">
    <property type="entry name" value="DUF4131"/>
</dbReference>
<dbReference type="EMBL" id="APLF01000018">
    <property type="protein sequence ID" value="EMY80122.1"/>
    <property type="molecule type" value="Genomic_DNA"/>
</dbReference>
<evidence type="ECO:0000256" key="5">
    <source>
        <dbReference type="ARBA" id="ARBA00023136"/>
    </source>
</evidence>
<dbReference type="InterPro" id="IPR052159">
    <property type="entry name" value="Competence_DNA_uptake"/>
</dbReference>
<dbReference type="AlphaFoldDB" id="N1WSC2"/>
<keyword evidence="10" id="KW-1185">Reference proteome</keyword>
<proteinExistence type="predicted"/>
<evidence type="ECO:0000256" key="3">
    <source>
        <dbReference type="ARBA" id="ARBA00022692"/>
    </source>
</evidence>
<keyword evidence="5 6" id="KW-0472">Membrane</keyword>
<feature type="transmembrane region" description="Helical" evidence="6">
    <location>
        <begin position="257"/>
        <end position="279"/>
    </location>
</feature>
<evidence type="ECO:0000259" key="7">
    <source>
        <dbReference type="Pfam" id="PF03772"/>
    </source>
</evidence>
<dbReference type="Proteomes" id="UP000012317">
    <property type="component" value="Unassembled WGS sequence"/>
</dbReference>
<dbReference type="RefSeq" id="WP_003443510.1">
    <property type="nucleotide sequence ID" value="NZ_APLF01000018.1"/>
</dbReference>
<evidence type="ECO:0000313" key="10">
    <source>
        <dbReference type="Proteomes" id="UP000012317"/>
    </source>
</evidence>
<feature type="transmembrane region" description="Helical" evidence="6">
    <location>
        <begin position="425"/>
        <end position="447"/>
    </location>
</feature>
<accession>N1WSC2</accession>
<dbReference type="PANTHER" id="PTHR30619">
    <property type="entry name" value="DNA INTERNALIZATION/COMPETENCE PROTEIN COMEC/REC2"/>
    <property type="match status" value="1"/>
</dbReference>
<feature type="transmembrane region" description="Helical" evidence="6">
    <location>
        <begin position="484"/>
        <end position="503"/>
    </location>
</feature>
<organism evidence="9 10">
    <name type="scientific">Psychroflexus gondwanensis ACAM 44</name>
    <dbReference type="NCBI Taxonomy" id="1189619"/>
    <lineage>
        <taxon>Bacteria</taxon>
        <taxon>Pseudomonadati</taxon>
        <taxon>Bacteroidota</taxon>
        <taxon>Flavobacteriia</taxon>
        <taxon>Flavobacteriales</taxon>
        <taxon>Flavobacteriaceae</taxon>
        <taxon>Psychroflexus</taxon>
    </lineage>
</organism>
<feature type="transmembrane region" description="Helical" evidence="6">
    <location>
        <begin position="58"/>
        <end position="75"/>
    </location>
</feature>
<feature type="transmembrane region" description="Helical" evidence="6">
    <location>
        <begin position="7"/>
        <end position="24"/>
    </location>
</feature>
<feature type="domain" description="DUF4131" evidence="8">
    <location>
        <begin position="31"/>
        <end position="186"/>
    </location>
</feature>
<name>N1WSC2_9FLAO</name>